<feature type="non-terminal residue" evidence="1">
    <location>
        <position position="1"/>
    </location>
</feature>
<dbReference type="Proteomes" id="UP000799755">
    <property type="component" value="Unassembled WGS sequence"/>
</dbReference>
<proteinExistence type="predicted"/>
<dbReference type="EMBL" id="MU003547">
    <property type="protein sequence ID" value="KAF2463693.1"/>
    <property type="molecule type" value="Genomic_DNA"/>
</dbReference>
<accession>A0ACB6Q9Q6</accession>
<organism evidence="1 2">
    <name type="scientific">Lindgomyces ingoldianus</name>
    <dbReference type="NCBI Taxonomy" id="673940"/>
    <lineage>
        <taxon>Eukaryota</taxon>
        <taxon>Fungi</taxon>
        <taxon>Dikarya</taxon>
        <taxon>Ascomycota</taxon>
        <taxon>Pezizomycotina</taxon>
        <taxon>Dothideomycetes</taxon>
        <taxon>Pleosporomycetidae</taxon>
        <taxon>Pleosporales</taxon>
        <taxon>Lindgomycetaceae</taxon>
        <taxon>Lindgomyces</taxon>
    </lineage>
</organism>
<name>A0ACB6Q9Q6_9PLEO</name>
<keyword evidence="2" id="KW-1185">Reference proteome</keyword>
<evidence type="ECO:0000313" key="2">
    <source>
        <dbReference type="Proteomes" id="UP000799755"/>
    </source>
</evidence>
<reference evidence="1" key="1">
    <citation type="journal article" date="2020" name="Stud. Mycol.">
        <title>101 Dothideomycetes genomes: a test case for predicting lifestyles and emergence of pathogens.</title>
        <authorList>
            <person name="Haridas S."/>
            <person name="Albert R."/>
            <person name="Binder M."/>
            <person name="Bloem J."/>
            <person name="Labutti K."/>
            <person name="Salamov A."/>
            <person name="Andreopoulos B."/>
            <person name="Baker S."/>
            <person name="Barry K."/>
            <person name="Bills G."/>
            <person name="Bluhm B."/>
            <person name="Cannon C."/>
            <person name="Castanera R."/>
            <person name="Culley D."/>
            <person name="Daum C."/>
            <person name="Ezra D."/>
            <person name="Gonzalez J."/>
            <person name="Henrissat B."/>
            <person name="Kuo A."/>
            <person name="Liang C."/>
            <person name="Lipzen A."/>
            <person name="Lutzoni F."/>
            <person name="Magnuson J."/>
            <person name="Mondo S."/>
            <person name="Nolan M."/>
            <person name="Ohm R."/>
            <person name="Pangilinan J."/>
            <person name="Park H.-J."/>
            <person name="Ramirez L."/>
            <person name="Alfaro M."/>
            <person name="Sun H."/>
            <person name="Tritt A."/>
            <person name="Yoshinaga Y."/>
            <person name="Zwiers L.-H."/>
            <person name="Turgeon B."/>
            <person name="Goodwin S."/>
            <person name="Spatafora J."/>
            <person name="Crous P."/>
            <person name="Grigoriev I."/>
        </authorList>
    </citation>
    <scope>NUCLEOTIDE SEQUENCE</scope>
    <source>
        <strain evidence="1">ATCC 200398</strain>
    </source>
</reference>
<gene>
    <name evidence="1" type="ORF">BDR25DRAFT_244861</name>
</gene>
<protein>
    <submittedName>
        <fullName evidence="1">Uncharacterized protein</fullName>
    </submittedName>
</protein>
<evidence type="ECO:0000313" key="1">
    <source>
        <dbReference type="EMBL" id="KAF2463693.1"/>
    </source>
</evidence>
<sequence>EIIGTARVISNKDLFQAQAERATKDAKKEAKRIAREIKKAVRATTAAEATIGKKRRGQKRKSAVQKAGR</sequence>
<comment type="caution">
    <text evidence="1">The sequence shown here is derived from an EMBL/GenBank/DDBJ whole genome shotgun (WGS) entry which is preliminary data.</text>
</comment>